<reference evidence="20 21" key="1">
    <citation type="journal article" date="2014" name="Genome Announc.">
        <title>Genome Sequence of Afipia felis Strain 76713, Isolated in Hospital Water Using an Amoeba Co-Culture Procedure.</title>
        <authorList>
            <person name="Benamar S."/>
            <person name="La Scola B."/>
            <person name="Croce O."/>
        </authorList>
    </citation>
    <scope>NUCLEOTIDE SEQUENCE [LARGE SCALE GENOMIC DNA]</scope>
    <source>
        <strain evidence="20 21">76713</strain>
    </source>
</reference>
<dbReference type="EMBL" id="CCAZ020000001">
    <property type="protein sequence ID" value="CEG06990.1"/>
    <property type="molecule type" value="Genomic_DNA"/>
</dbReference>
<dbReference type="InterPro" id="IPR002429">
    <property type="entry name" value="CcO_II-like_C"/>
</dbReference>
<evidence type="ECO:0000256" key="10">
    <source>
        <dbReference type="ARBA" id="ARBA00023004"/>
    </source>
</evidence>
<dbReference type="CDD" id="cd04213">
    <property type="entry name" value="CuRO_CcO_Caa3_II"/>
    <property type="match status" value="1"/>
</dbReference>
<evidence type="ECO:0000256" key="8">
    <source>
        <dbReference type="ARBA" id="ARBA00022982"/>
    </source>
</evidence>
<feature type="transmembrane region" description="Helical" evidence="17">
    <location>
        <begin position="29"/>
        <end position="50"/>
    </location>
</feature>
<dbReference type="PANTHER" id="PTHR22888">
    <property type="entry name" value="CYTOCHROME C OXIDASE, SUBUNIT II"/>
    <property type="match status" value="1"/>
</dbReference>
<comment type="caution">
    <text evidence="20">The sequence shown here is derived from an EMBL/GenBank/DDBJ whole genome shotgun (WGS) entry which is preliminary data.</text>
</comment>
<evidence type="ECO:0000313" key="20">
    <source>
        <dbReference type="EMBL" id="CEG06990.1"/>
    </source>
</evidence>
<accession>A0A090MH80</accession>
<keyword evidence="7 16" id="KW-0479">Metal-binding</keyword>
<protein>
    <recommendedName>
        <fullName evidence="14">Cytochrome aa3 subunit 2</fullName>
    </recommendedName>
</protein>
<keyword evidence="11" id="KW-0186">Copper</keyword>
<dbReference type="GO" id="GO:0042773">
    <property type="term" value="P:ATP synthesis coupled electron transport"/>
    <property type="evidence" value="ECO:0007669"/>
    <property type="project" value="TreeGrafter"/>
</dbReference>
<comment type="subcellular location">
    <subcellularLocation>
        <location evidence="1">Membrane</location>
        <topology evidence="1">Multi-pass membrane protein</topology>
    </subcellularLocation>
</comment>
<dbReference type="AlphaFoldDB" id="A0A090MH80"/>
<keyword evidence="10 16" id="KW-0408">Iron</keyword>
<comment type="similarity">
    <text evidence="2">Belongs to the cytochrome c oxidase subunit 2 family.</text>
</comment>
<dbReference type="InterPro" id="IPR009056">
    <property type="entry name" value="Cyt_c-like_dom"/>
</dbReference>
<evidence type="ECO:0000256" key="4">
    <source>
        <dbReference type="ARBA" id="ARBA00022617"/>
    </source>
</evidence>
<dbReference type="GO" id="GO:0020037">
    <property type="term" value="F:heme binding"/>
    <property type="evidence" value="ECO:0007669"/>
    <property type="project" value="InterPro"/>
</dbReference>
<keyword evidence="5" id="KW-0679">Respiratory chain</keyword>
<proteinExistence type="inferred from homology"/>
<gene>
    <name evidence="20" type="primary">ctaC_1</name>
    <name evidence="20" type="ORF">BN961_00371</name>
</gene>
<evidence type="ECO:0000259" key="18">
    <source>
        <dbReference type="PROSITE" id="PS50857"/>
    </source>
</evidence>
<keyword evidence="21" id="KW-1185">Reference proteome</keyword>
<dbReference type="SUPFAM" id="SSF46626">
    <property type="entry name" value="Cytochrome c"/>
    <property type="match status" value="1"/>
</dbReference>
<dbReference type="RefSeq" id="WP_244469029.1">
    <property type="nucleotide sequence ID" value="NZ_CCAZ020000001.1"/>
</dbReference>
<dbReference type="STRING" id="1035.BN961_00371"/>
<organism evidence="20 21">
    <name type="scientific">Afipia felis</name>
    <name type="common">Cat scratch disease bacillus</name>
    <dbReference type="NCBI Taxonomy" id="1035"/>
    <lineage>
        <taxon>Bacteria</taxon>
        <taxon>Pseudomonadati</taxon>
        <taxon>Pseudomonadota</taxon>
        <taxon>Alphaproteobacteria</taxon>
        <taxon>Hyphomicrobiales</taxon>
        <taxon>Nitrobacteraceae</taxon>
        <taxon>Afipia</taxon>
    </lineage>
</organism>
<dbReference type="InterPro" id="IPR034236">
    <property type="entry name" value="CuRO_CcO_Caa3_II"/>
</dbReference>
<evidence type="ECO:0000256" key="12">
    <source>
        <dbReference type="ARBA" id="ARBA00023136"/>
    </source>
</evidence>
<dbReference type="Gene3D" id="2.60.40.420">
    <property type="entry name" value="Cupredoxins - blue copper proteins"/>
    <property type="match status" value="1"/>
</dbReference>
<dbReference type="Proteomes" id="UP000035762">
    <property type="component" value="Unassembled WGS sequence"/>
</dbReference>
<comment type="function">
    <text evidence="13">Subunits I and II form the functional core of the enzyme complex. Electrons originating in cytochrome c are transferred via heme a and Cu(A) to the binuclear center formed by heme a3 and Cu(B).</text>
</comment>
<dbReference type="PROSITE" id="PS51007">
    <property type="entry name" value="CYTC"/>
    <property type="match status" value="1"/>
</dbReference>
<dbReference type="GO" id="GO:0016491">
    <property type="term" value="F:oxidoreductase activity"/>
    <property type="evidence" value="ECO:0007669"/>
    <property type="project" value="InterPro"/>
</dbReference>
<feature type="domain" description="Cytochrome c" evidence="19">
    <location>
        <begin position="231"/>
        <end position="321"/>
    </location>
</feature>
<dbReference type="InterPro" id="IPR036909">
    <property type="entry name" value="Cyt_c-like_dom_sf"/>
</dbReference>
<keyword evidence="8" id="KW-0249">Electron transport</keyword>
<dbReference type="GO" id="GO:0004129">
    <property type="term" value="F:cytochrome-c oxidase activity"/>
    <property type="evidence" value="ECO:0007669"/>
    <property type="project" value="UniProtKB-EC"/>
</dbReference>
<evidence type="ECO:0000313" key="21">
    <source>
        <dbReference type="Proteomes" id="UP000035762"/>
    </source>
</evidence>
<evidence type="ECO:0000256" key="1">
    <source>
        <dbReference type="ARBA" id="ARBA00004141"/>
    </source>
</evidence>
<dbReference type="NCBIfam" id="TIGR02866">
    <property type="entry name" value="CoxB"/>
    <property type="match status" value="1"/>
</dbReference>
<evidence type="ECO:0000256" key="3">
    <source>
        <dbReference type="ARBA" id="ARBA00022448"/>
    </source>
</evidence>
<feature type="transmembrane region" description="Helical" evidence="17">
    <location>
        <begin position="71"/>
        <end position="92"/>
    </location>
</feature>
<dbReference type="PROSITE" id="PS50857">
    <property type="entry name" value="COX2_CUA"/>
    <property type="match status" value="1"/>
</dbReference>
<keyword evidence="6 17" id="KW-0812">Transmembrane</keyword>
<dbReference type="PANTHER" id="PTHR22888:SF9">
    <property type="entry name" value="CYTOCHROME C OXIDASE SUBUNIT 2"/>
    <property type="match status" value="1"/>
</dbReference>
<keyword evidence="12 17" id="KW-0472">Membrane</keyword>
<sequence length="321" mass="35092">MREGLSLPLGMFEPAGAGARAIHPLLWWLVWLSIIVVVFIAVVVVAGIFIRGRRTCEPNLVIPAHAGRGLWWIYGGVGVSTIILIAFVGWTVTTMARLTAPPSAPSLTVEVSARQWWWGFHYDDPDPAKAFNTANEIHIPVGEPVRFNLSSPDVIHSFWVPALAGKVDVIPGRSNSLWLEADKPGIYRGQCSEYCGRQHAEMAFYVIAEPRLQFDAWRAAQQAPAPEPATAELHDGLAHFVNRCGKCHVVRGTKAKGDKGPDLTHIMNRSRIAAGMLDNNLGNLSGWIAHPQGLKPGALMPDIAMSGPEFQSILSYVETLK</sequence>
<dbReference type="InterPro" id="IPR045187">
    <property type="entry name" value="CcO_II"/>
</dbReference>
<evidence type="ECO:0000256" key="13">
    <source>
        <dbReference type="ARBA" id="ARBA00024688"/>
    </source>
</evidence>
<dbReference type="InterPro" id="IPR001505">
    <property type="entry name" value="Copper_CuA"/>
</dbReference>
<dbReference type="GO" id="GO:0016020">
    <property type="term" value="C:membrane"/>
    <property type="evidence" value="ECO:0007669"/>
    <property type="project" value="UniProtKB-SubCell"/>
</dbReference>
<evidence type="ECO:0000256" key="11">
    <source>
        <dbReference type="ARBA" id="ARBA00023008"/>
    </source>
</evidence>
<evidence type="ECO:0000256" key="9">
    <source>
        <dbReference type="ARBA" id="ARBA00022989"/>
    </source>
</evidence>
<evidence type="ECO:0000256" key="14">
    <source>
        <dbReference type="ARBA" id="ARBA00031399"/>
    </source>
</evidence>
<comment type="catalytic activity">
    <reaction evidence="15">
        <text>4 Fe(II)-[cytochrome c] + O2 + 8 H(+)(in) = 4 Fe(III)-[cytochrome c] + 2 H2O + 4 H(+)(out)</text>
        <dbReference type="Rhea" id="RHEA:11436"/>
        <dbReference type="Rhea" id="RHEA-COMP:10350"/>
        <dbReference type="Rhea" id="RHEA-COMP:14399"/>
        <dbReference type="ChEBI" id="CHEBI:15377"/>
        <dbReference type="ChEBI" id="CHEBI:15378"/>
        <dbReference type="ChEBI" id="CHEBI:15379"/>
        <dbReference type="ChEBI" id="CHEBI:29033"/>
        <dbReference type="ChEBI" id="CHEBI:29034"/>
        <dbReference type="EC" id="7.1.1.9"/>
    </reaction>
</comment>
<evidence type="ECO:0000256" key="2">
    <source>
        <dbReference type="ARBA" id="ARBA00007866"/>
    </source>
</evidence>
<dbReference type="InterPro" id="IPR008972">
    <property type="entry name" value="Cupredoxin"/>
</dbReference>
<feature type="domain" description="Cytochrome oxidase subunit II copper A binding" evidence="18">
    <location>
        <begin position="104"/>
        <end position="220"/>
    </location>
</feature>
<dbReference type="SUPFAM" id="SSF49503">
    <property type="entry name" value="Cupredoxins"/>
    <property type="match status" value="1"/>
</dbReference>
<evidence type="ECO:0000256" key="6">
    <source>
        <dbReference type="ARBA" id="ARBA00022692"/>
    </source>
</evidence>
<dbReference type="InterPro" id="IPR014222">
    <property type="entry name" value="Cyt_c_oxidase_su2"/>
</dbReference>
<evidence type="ECO:0000256" key="17">
    <source>
        <dbReference type="SAM" id="Phobius"/>
    </source>
</evidence>
<dbReference type="PROSITE" id="PS00078">
    <property type="entry name" value="COX2"/>
    <property type="match status" value="1"/>
</dbReference>
<name>A0A090MH80_AFIFE</name>
<keyword evidence="3" id="KW-0813">Transport</keyword>
<evidence type="ECO:0000259" key="19">
    <source>
        <dbReference type="PROSITE" id="PS51007"/>
    </source>
</evidence>
<evidence type="ECO:0000256" key="7">
    <source>
        <dbReference type="ARBA" id="ARBA00022723"/>
    </source>
</evidence>
<keyword evidence="4 16" id="KW-0349">Heme</keyword>
<evidence type="ECO:0000256" key="15">
    <source>
        <dbReference type="ARBA" id="ARBA00047816"/>
    </source>
</evidence>
<dbReference type="Pfam" id="PF00034">
    <property type="entry name" value="Cytochrom_C"/>
    <property type="match status" value="1"/>
</dbReference>
<dbReference type="Pfam" id="PF00116">
    <property type="entry name" value="COX2"/>
    <property type="match status" value="1"/>
</dbReference>
<evidence type="ECO:0000256" key="5">
    <source>
        <dbReference type="ARBA" id="ARBA00022660"/>
    </source>
</evidence>
<evidence type="ECO:0000256" key="16">
    <source>
        <dbReference type="PROSITE-ProRule" id="PRU00433"/>
    </source>
</evidence>
<keyword evidence="9 17" id="KW-1133">Transmembrane helix</keyword>
<dbReference type="GO" id="GO:0005507">
    <property type="term" value="F:copper ion binding"/>
    <property type="evidence" value="ECO:0007669"/>
    <property type="project" value="InterPro"/>
</dbReference>